<accession>A0AAW0A4W7</accession>
<dbReference type="Proteomes" id="UP001362999">
    <property type="component" value="Unassembled WGS sequence"/>
</dbReference>
<protein>
    <recommendedName>
        <fullName evidence="4">ATP synthase protein MI25</fullName>
    </recommendedName>
</protein>
<evidence type="ECO:0000313" key="2">
    <source>
        <dbReference type="EMBL" id="KAK7001059.1"/>
    </source>
</evidence>
<keyword evidence="1" id="KW-1133">Transmembrane helix</keyword>
<proteinExistence type="predicted"/>
<evidence type="ECO:0000313" key="3">
    <source>
        <dbReference type="Proteomes" id="UP001362999"/>
    </source>
</evidence>
<evidence type="ECO:0008006" key="4">
    <source>
        <dbReference type="Google" id="ProtNLM"/>
    </source>
</evidence>
<keyword evidence="1" id="KW-0812">Transmembrane</keyword>
<sequence length="174" mass="19866">MPDLVVQLLPLALTPLASLVPNNIQRCFILTLGVLYFAVFVVLPNRPSIRLRKLVKEIERTLAIHAMAVQELEGDPCFVAEASLRVAQIKLRESVLRTRVLHGGDVAWRRYPQYLRGLLIHIGECQRDTQQVAALMMSMIEASRQKKYTEDIAQRQTILQTVFLKSIREPEIHV</sequence>
<reference evidence="2 3" key="1">
    <citation type="journal article" date="2024" name="J Genomics">
        <title>Draft genome sequencing and assembly of Favolaschia claudopus CIRM-BRFM 2984 isolated from oak limbs.</title>
        <authorList>
            <person name="Navarro D."/>
            <person name="Drula E."/>
            <person name="Chaduli D."/>
            <person name="Cazenave R."/>
            <person name="Ahrendt S."/>
            <person name="Wang J."/>
            <person name="Lipzen A."/>
            <person name="Daum C."/>
            <person name="Barry K."/>
            <person name="Grigoriev I.V."/>
            <person name="Favel A."/>
            <person name="Rosso M.N."/>
            <person name="Martin F."/>
        </authorList>
    </citation>
    <scope>NUCLEOTIDE SEQUENCE [LARGE SCALE GENOMIC DNA]</scope>
    <source>
        <strain evidence="2 3">CIRM-BRFM 2984</strain>
    </source>
</reference>
<name>A0AAW0A4W7_9AGAR</name>
<dbReference type="AlphaFoldDB" id="A0AAW0A4W7"/>
<keyword evidence="3" id="KW-1185">Reference proteome</keyword>
<gene>
    <name evidence="2" type="ORF">R3P38DRAFT_2732188</name>
</gene>
<feature type="transmembrane region" description="Helical" evidence="1">
    <location>
        <begin position="28"/>
        <end position="44"/>
    </location>
</feature>
<comment type="caution">
    <text evidence="2">The sequence shown here is derived from an EMBL/GenBank/DDBJ whole genome shotgun (WGS) entry which is preliminary data.</text>
</comment>
<evidence type="ECO:0000256" key="1">
    <source>
        <dbReference type="SAM" id="Phobius"/>
    </source>
</evidence>
<dbReference type="EMBL" id="JAWWNJ010000085">
    <property type="protein sequence ID" value="KAK7001059.1"/>
    <property type="molecule type" value="Genomic_DNA"/>
</dbReference>
<organism evidence="2 3">
    <name type="scientific">Favolaschia claudopus</name>
    <dbReference type="NCBI Taxonomy" id="2862362"/>
    <lineage>
        <taxon>Eukaryota</taxon>
        <taxon>Fungi</taxon>
        <taxon>Dikarya</taxon>
        <taxon>Basidiomycota</taxon>
        <taxon>Agaricomycotina</taxon>
        <taxon>Agaricomycetes</taxon>
        <taxon>Agaricomycetidae</taxon>
        <taxon>Agaricales</taxon>
        <taxon>Marasmiineae</taxon>
        <taxon>Mycenaceae</taxon>
        <taxon>Favolaschia</taxon>
    </lineage>
</organism>
<keyword evidence="1" id="KW-0472">Membrane</keyword>